<gene>
    <name evidence="12" type="ORF">HPP92_024635</name>
</gene>
<evidence type="ECO:0000256" key="7">
    <source>
        <dbReference type="ARBA" id="ARBA00023284"/>
    </source>
</evidence>
<keyword evidence="13" id="KW-1185">Reference proteome</keyword>
<dbReference type="OrthoDB" id="624345at2759"/>
<evidence type="ECO:0000256" key="5">
    <source>
        <dbReference type="ARBA" id="ARBA00022862"/>
    </source>
</evidence>
<evidence type="ECO:0000256" key="6">
    <source>
        <dbReference type="ARBA" id="ARBA00023002"/>
    </source>
</evidence>
<keyword evidence="6" id="KW-0560">Oxidoreductase</keyword>
<dbReference type="EMBL" id="JADCNL010000013">
    <property type="protein sequence ID" value="KAG0455343.1"/>
    <property type="molecule type" value="Genomic_DNA"/>
</dbReference>
<evidence type="ECO:0000256" key="4">
    <source>
        <dbReference type="ARBA" id="ARBA00022559"/>
    </source>
</evidence>
<dbReference type="GO" id="GO:0034599">
    <property type="term" value="P:cellular response to oxidative stress"/>
    <property type="evidence" value="ECO:0007669"/>
    <property type="project" value="InterPro"/>
</dbReference>
<evidence type="ECO:0000256" key="1">
    <source>
        <dbReference type="ARBA" id="ARBA00001711"/>
    </source>
</evidence>
<keyword evidence="7" id="KW-0676">Redox-active center</keyword>
<protein>
    <recommendedName>
        <fullName evidence="3">glutaredoxin-dependent peroxiredoxin</fullName>
        <ecNumber evidence="3">1.11.1.25</ecNumber>
    </recommendedName>
    <alternativeName>
        <fullName evidence="8">Glutaredoxin-dependent peroxiredoxin</fullName>
    </alternativeName>
</protein>
<feature type="region of interest" description="Disordered" evidence="10">
    <location>
        <begin position="71"/>
        <end position="92"/>
    </location>
</feature>
<dbReference type="InterPro" id="IPR037944">
    <property type="entry name" value="PRX5-like"/>
</dbReference>
<organism evidence="12 13">
    <name type="scientific">Vanilla planifolia</name>
    <name type="common">Vanilla</name>
    <dbReference type="NCBI Taxonomy" id="51239"/>
    <lineage>
        <taxon>Eukaryota</taxon>
        <taxon>Viridiplantae</taxon>
        <taxon>Streptophyta</taxon>
        <taxon>Embryophyta</taxon>
        <taxon>Tracheophyta</taxon>
        <taxon>Spermatophyta</taxon>
        <taxon>Magnoliopsida</taxon>
        <taxon>Liliopsida</taxon>
        <taxon>Asparagales</taxon>
        <taxon>Orchidaceae</taxon>
        <taxon>Vanilloideae</taxon>
        <taxon>Vanilleae</taxon>
        <taxon>Vanilla</taxon>
    </lineage>
</organism>
<evidence type="ECO:0000259" key="11">
    <source>
        <dbReference type="Pfam" id="PF08534"/>
    </source>
</evidence>
<dbReference type="Pfam" id="PF08534">
    <property type="entry name" value="Redoxin"/>
    <property type="match status" value="1"/>
</dbReference>
<dbReference type="GO" id="GO:0042744">
    <property type="term" value="P:hydrogen peroxide catabolic process"/>
    <property type="evidence" value="ECO:0007669"/>
    <property type="project" value="TreeGrafter"/>
</dbReference>
<evidence type="ECO:0000313" key="12">
    <source>
        <dbReference type="EMBL" id="KAG0455343.1"/>
    </source>
</evidence>
<dbReference type="GO" id="GO:0008379">
    <property type="term" value="F:thioredoxin peroxidase activity"/>
    <property type="evidence" value="ECO:0007669"/>
    <property type="project" value="InterPro"/>
</dbReference>
<dbReference type="SUPFAM" id="SSF52833">
    <property type="entry name" value="Thioredoxin-like"/>
    <property type="match status" value="1"/>
</dbReference>
<feature type="compositionally biased region" description="Basic residues" evidence="10">
    <location>
        <begin position="83"/>
        <end position="92"/>
    </location>
</feature>
<dbReference type="Proteomes" id="UP000636800">
    <property type="component" value="Chromosome 13"/>
</dbReference>
<dbReference type="PANTHER" id="PTHR10430:SF8">
    <property type="entry name" value="PEROXIREDOXIN-2A-RELATED"/>
    <property type="match status" value="1"/>
</dbReference>
<reference evidence="12 13" key="1">
    <citation type="journal article" date="2020" name="Nat. Food">
        <title>A phased Vanilla planifolia genome enables genetic improvement of flavour and production.</title>
        <authorList>
            <person name="Hasing T."/>
            <person name="Tang H."/>
            <person name="Brym M."/>
            <person name="Khazi F."/>
            <person name="Huang T."/>
            <person name="Chambers A.H."/>
        </authorList>
    </citation>
    <scope>NUCLEOTIDE SEQUENCE [LARGE SCALE GENOMIC DNA]</scope>
    <source>
        <tissue evidence="12">Leaf</tissue>
    </source>
</reference>
<feature type="active site" description="Cysteine sulfenic acid (-SOH) intermediate" evidence="9">
    <location>
        <position position="51"/>
    </location>
</feature>
<comment type="similarity">
    <text evidence="2">Belongs to the peroxiredoxin family. Prx5 subfamily.</text>
</comment>
<sequence length="122" mass="13273">MAPITVGDSIPDGTLVWFDENDQLQQVSIHSIAAGKKVVLINVPGAFTPTCSMQHVPGFIASAEELKSKGKRSASASLDPLHRCRKESRTHRRSRCLHSNLQHAACSGFHRQRRGAEVEGCG</sequence>
<keyword evidence="4" id="KW-0575">Peroxidase</keyword>
<dbReference type="PANTHER" id="PTHR10430">
    <property type="entry name" value="PEROXIREDOXIN"/>
    <property type="match status" value="1"/>
</dbReference>
<evidence type="ECO:0000256" key="2">
    <source>
        <dbReference type="ARBA" id="ARBA00010505"/>
    </source>
</evidence>
<evidence type="ECO:0000313" key="13">
    <source>
        <dbReference type="Proteomes" id="UP000636800"/>
    </source>
</evidence>
<feature type="domain" description="Redoxin" evidence="11">
    <location>
        <begin position="6"/>
        <end position="70"/>
    </location>
</feature>
<keyword evidence="5" id="KW-0049">Antioxidant</keyword>
<name>A0A835PQ66_VANPL</name>
<evidence type="ECO:0000256" key="3">
    <source>
        <dbReference type="ARBA" id="ARBA00013016"/>
    </source>
</evidence>
<evidence type="ECO:0000256" key="9">
    <source>
        <dbReference type="PIRSR" id="PIRSR637944-1"/>
    </source>
</evidence>
<dbReference type="GO" id="GO:0005737">
    <property type="term" value="C:cytoplasm"/>
    <property type="evidence" value="ECO:0007669"/>
    <property type="project" value="TreeGrafter"/>
</dbReference>
<comment type="caution">
    <text evidence="12">The sequence shown here is derived from an EMBL/GenBank/DDBJ whole genome shotgun (WGS) entry which is preliminary data.</text>
</comment>
<dbReference type="EC" id="1.11.1.25" evidence="3"/>
<proteinExistence type="inferred from homology"/>
<accession>A0A835PQ66</accession>
<comment type="catalytic activity">
    <reaction evidence="1">
        <text>[glutaredoxin]-dithiol + a hydroperoxide = [glutaredoxin]-disulfide + an alcohol + H2O</text>
        <dbReference type="Rhea" id="RHEA:62624"/>
        <dbReference type="Rhea" id="RHEA-COMP:10729"/>
        <dbReference type="Rhea" id="RHEA-COMP:10730"/>
        <dbReference type="ChEBI" id="CHEBI:15377"/>
        <dbReference type="ChEBI" id="CHEBI:29950"/>
        <dbReference type="ChEBI" id="CHEBI:30879"/>
        <dbReference type="ChEBI" id="CHEBI:35924"/>
        <dbReference type="ChEBI" id="CHEBI:50058"/>
        <dbReference type="EC" id="1.11.1.25"/>
    </reaction>
</comment>
<dbReference type="AlphaFoldDB" id="A0A835PQ66"/>
<dbReference type="InterPro" id="IPR036249">
    <property type="entry name" value="Thioredoxin-like_sf"/>
</dbReference>
<dbReference type="InterPro" id="IPR013740">
    <property type="entry name" value="Redoxin"/>
</dbReference>
<evidence type="ECO:0000256" key="10">
    <source>
        <dbReference type="SAM" id="MobiDB-lite"/>
    </source>
</evidence>
<dbReference type="Gene3D" id="3.40.30.10">
    <property type="entry name" value="Glutaredoxin"/>
    <property type="match status" value="1"/>
</dbReference>
<dbReference type="GO" id="GO:0045454">
    <property type="term" value="P:cell redox homeostasis"/>
    <property type="evidence" value="ECO:0007669"/>
    <property type="project" value="TreeGrafter"/>
</dbReference>
<dbReference type="FunFam" id="3.40.30.10:FF:000638">
    <property type="entry name" value="Uncharacterized protein"/>
    <property type="match status" value="1"/>
</dbReference>
<evidence type="ECO:0000256" key="8">
    <source>
        <dbReference type="ARBA" id="ARBA00031688"/>
    </source>
</evidence>